<protein>
    <submittedName>
        <fullName evidence="1">Uncharacterized protein</fullName>
    </submittedName>
</protein>
<evidence type="ECO:0000313" key="1">
    <source>
        <dbReference type="EMBL" id="JAD49631.1"/>
    </source>
</evidence>
<reference evidence="1" key="2">
    <citation type="journal article" date="2015" name="Data Brief">
        <title>Shoot transcriptome of the giant reed, Arundo donax.</title>
        <authorList>
            <person name="Barrero R.A."/>
            <person name="Guerrero F.D."/>
            <person name="Moolhuijzen P."/>
            <person name="Goolsby J.A."/>
            <person name="Tidwell J."/>
            <person name="Bellgard S.E."/>
            <person name="Bellgard M.I."/>
        </authorList>
    </citation>
    <scope>NUCLEOTIDE SEQUENCE</scope>
    <source>
        <tissue evidence="1">Shoot tissue taken approximately 20 cm above the soil surface</tissue>
    </source>
</reference>
<name>A0A0A9AEU2_ARUDO</name>
<dbReference type="EMBL" id="GBRH01248264">
    <property type="protein sequence ID" value="JAD49631.1"/>
    <property type="molecule type" value="Transcribed_RNA"/>
</dbReference>
<dbReference type="AlphaFoldDB" id="A0A0A9AEU2"/>
<reference evidence="1" key="1">
    <citation type="submission" date="2014-09" db="EMBL/GenBank/DDBJ databases">
        <authorList>
            <person name="Magalhaes I.L.F."/>
            <person name="Oliveira U."/>
            <person name="Santos F.R."/>
            <person name="Vidigal T.H.D.A."/>
            <person name="Brescovit A.D."/>
            <person name="Santos A.J."/>
        </authorList>
    </citation>
    <scope>NUCLEOTIDE SEQUENCE</scope>
    <source>
        <tissue evidence="1">Shoot tissue taken approximately 20 cm above the soil surface</tissue>
    </source>
</reference>
<sequence length="19" mass="2236">MQLLYSYNYAAYGSLIDIH</sequence>
<proteinExistence type="predicted"/>
<organism evidence="1">
    <name type="scientific">Arundo donax</name>
    <name type="common">Giant reed</name>
    <name type="synonym">Donax arundinaceus</name>
    <dbReference type="NCBI Taxonomy" id="35708"/>
    <lineage>
        <taxon>Eukaryota</taxon>
        <taxon>Viridiplantae</taxon>
        <taxon>Streptophyta</taxon>
        <taxon>Embryophyta</taxon>
        <taxon>Tracheophyta</taxon>
        <taxon>Spermatophyta</taxon>
        <taxon>Magnoliopsida</taxon>
        <taxon>Liliopsida</taxon>
        <taxon>Poales</taxon>
        <taxon>Poaceae</taxon>
        <taxon>PACMAD clade</taxon>
        <taxon>Arundinoideae</taxon>
        <taxon>Arundineae</taxon>
        <taxon>Arundo</taxon>
    </lineage>
</organism>
<accession>A0A0A9AEU2</accession>